<keyword evidence="2" id="KW-0540">Nuclease</keyword>
<protein>
    <submittedName>
        <fullName evidence="2">Uma2 family endonuclease</fullName>
    </submittedName>
</protein>
<dbReference type="GO" id="GO:0004519">
    <property type="term" value="F:endonuclease activity"/>
    <property type="evidence" value="ECO:0007669"/>
    <property type="project" value="UniProtKB-KW"/>
</dbReference>
<dbReference type="PANTHER" id="PTHR34107">
    <property type="entry name" value="SLL0198 PROTEIN-RELATED"/>
    <property type="match status" value="1"/>
</dbReference>
<dbReference type="SUPFAM" id="SSF52980">
    <property type="entry name" value="Restriction endonuclease-like"/>
    <property type="match status" value="1"/>
</dbReference>
<comment type="caution">
    <text evidence="2">The sequence shown here is derived from an EMBL/GenBank/DDBJ whole genome shotgun (WGS) entry which is preliminary data.</text>
</comment>
<dbReference type="Gene3D" id="3.90.1570.10">
    <property type="entry name" value="tt1808, chain A"/>
    <property type="match status" value="1"/>
</dbReference>
<keyword evidence="2" id="KW-0255">Endonuclease</keyword>
<organism evidence="2 3">
    <name type="scientific">Corallococcus praedator</name>
    <dbReference type="NCBI Taxonomy" id="2316724"/>
    <lineage>
        <taxon>Bacteria</taxon>
        <taxon>Pseudomonadati</taxon>
        <taxon>Myxococcota</taxon>
        <taxon>Myxococcia</taxon>
        <taxon>Myxococcales</taxon>
        <taxon>Cystobacterineae</taxon>
        <taxon>Myxococcaceae</taxon>
        <taxon>Corallococcus</taxon>
    </lineage>
</organism>
<dbReference type="InterPro" id="IPR008538">
    <property type="entry name" value="Uma2"/>
</dbReference>
<evidence type="ECO:0000313" key="2">
    <source>
        <dbReference type="EMBL" id="RKI15705.1"/>
    </source>
</evidence>
<dbReference type="Pfam" id="PF05685">
    <property type="entry name" value="Uma2"/>
    <property type="match status" value="1"/>
</dbReference>
<keyword evidence="3" id="KW-1185">Reference proteome</keyword>
<reference evidence="2 3" key="1">
    <citation type="submission" date="2018-09" db="EMBL/GenBank/DDBJ databases">
        <authorList>
            <person name="Livingstone P.G."/>
            <person name="Whitworth D.E."/>
        </authorList>
    </citation>
    <scope>NUCLEOTIDE SEQUENCE [LARGE SCALE GENOMIC DNA]</scope>
    <source>
        <strain evidence="2 3">CA031B</strain>
    </source>
</reference>
<gene>
    <name evidence="2" type="ORF">D7Y13_03845</name>
</gene>
<evidence type="ECO:0000313" key="3">
    <source>
        <dbReference type="Proteomes" id="UP000278907"/>
    </source>
</evidence>
<evidence type="ECO:0000259" key="1">
    <source>
        <dbReference type="Pfam" id="PF05685"/>
    </source>
</evidence>
<name>A0ABX9QPK8_9BACT</name>
<dbReference type="Proteomes" id="UP000278907">
    <property type="component" value="Unassembled WGS sequence"/>
</dbReference>
<dbReference type="PANTHER" id="PTHR34107:SF4">
    <property type="entry name" value="SLL1222 PROTEIN"/>
    <property type="match status" value="1"/>
</dbReference>
<dbReference type="EMBL" id="RAWI01000016">
    <property type="protein sequence ID" value="RKI15705.1"/>
    <property type="molecule type" value="Genomic_DNA"/>
</dbReference>
<dbReference type="CDD" id="cd06260">
    <property type="entry name" value="DUF820-like"/>
    <property type="match status" value="1"/>
</dbReference>
<dbReference type="RefSeq" id="WP_120531375.1">
    <property type="nucleotide sequence ID" value="NZ_RAWI01000016.1"/>
</dbReference>
<proteinExistence type="predicted"/>
<dbReference type="InterPro" id="IPR012296">
    <property type="entry name" value="Nuclease_put_TT1808"/>
</dbReference>
<accession>A0ABX9QPK8</accession>
<sequence length="188" mass="20935">MGNGDRKPATYADLEGVPPTKVGELIEGALVISPRPASRHTRAATKLGAWLDGAFDLGRNGPGGWLVLDAPELRFPHPGDALVPDVAAWRRERMPELPDVPFFLLAPDWVCEVVSDVTRTWDRGPKMRVYAREGVEWLWFIDPLAEGLEIHRLRDGQWRLFGVHLGSGTVDAEPFDAVPLNLGRLWSR</sequence>
<keyword evidence="2" id="KW-0378">Hydrolase</keyword>
<feature type="domain" description="Putative restriction endonuclease" evidence="1">
    <location>
        <begin position="10"/>
        <end position="173"/>
    </location>
</feature>
<dbReference type="InterPro" id="IPR011335">
    <property type="entry name" value="Restrct_endonuc-II-like"/>
</dbReference>